<proteinExistence type="predicted"/>
<keyword evidence="1" id="KW-0812">Transmembrane</keyword>
<evidence type="ECO:0000313" key="2">
    <source>
        <dbReference type="EMBL" id="MBD7948198.1"/>
    </source>
</evidence>
<name>A0ABR8RK77_9GAMM</name>
<dbReference type="RefSeq" id="WP_191692041.1">
    <property type="nucleotide sequence ID" value="NZ_JACSQR010000026.1"/>
</dbReference>
<keyword evidence="3" id="KW-1185">Reference proteome</keyword>
<feature type="transmembrane region" description="Helical" evidence="1">
    <location>
        <begin position="46"/>
        <end position="63"/>
    </location>
</feature>
<keyword evidence="1" id="KW-1133">Transmembrane helix</keyword>
<dbReference type="Proteomes" id="UP000606724">
    <property type="component" value="Unassembled WGS sequence"/>
</dbReference>
<comment type="caution">
    <text evidence="2">The sequence shown here is derived from an EMBL/GenBank/DDBJ whole genome shotgun (WGS) entry which is preliminary data.</text>
</comment>
<evidence type="ECO:0000256" key="1">
    <source>
        <dbReference type="SAM" id="Phobius"/>
    </source>
</evidence>
<dbReference type="EMBL" id="JACSQR010000026">
    <property type="protein sequence ID" value="MBD7948198.1"/>
    <property type="molecule type" value="Genomic_DNA"/>
</dbReference>
<protein>
    <submittedName>
        <fullName evidence="2">AzlD domain-containing protein</fullName>
    </submittedName>
</protein>
<sequence length="123" mass="13459">MSSSYLILATLAMAAVTFITRALPALIPKKLLDTPWLHRLNESLPLSVMVLLILTSLSYQGLSDNAGFQAGLNSAEVHLFMAQVGALLLVLFIYHLSRQLLVSMIVGIAAINGFLWLFTRFLG</sequence>
<gene>
    <name evidence="2" type="ORF">H9653_09250</name>
</gene>
<feature type="transmembrane region" description="Helical" evidence="1">
    <location>
        <begin position="100"/>
        <end position="118"/>
    </location>
</feature>
<dbReference type="Pfam" id="PF05437">
    <property type="entry name" value="AzlD"/>
    <property type="match status" value="1"/>
</dbReference>
<feature type="transmembrane region" description="Helical" evidence="1">
    <location>
        <begin position="75"/>
        <end position="94"/>
    </location>
</feature>
<reference evidence="2 3" key="1">
    <citation type="submission" date="2020-08" db="EMBL/GenBank/DDBJ databases">
        <title>A Genomic Blueprint of the Chicken Gut Microbiome.</title>
        <authorList>
            <person name="Gilroy R."/>
            <person name="Ravi A."/>
            <person name="Getino M."/>
            <person name="Pursley I."/>
            <person name="Horton D.L."/>
            <person name="Alikhan N.-F."/>
            <person name="Baker D."/>
            <person name="Gharbi K."/>
            <person name="Hall N."/>
            <person name="Watson M."/>
            <person name="Adriaenssens E.M."/>
            <person name="Foster-Nyarko E."/>
            <person name="Jarju S."/>
            <person name="Secka A."/>
            <person name="Antonio M."/>
            <person name="Oren A."/>
            <person name="Chaudhuri R."/>
            <person name="La Ragione R.M."/>
            <person name="Hildebrand F."/>
            <person name="Pallen M.J."/>
        </authorList>
    </citation>
    <scope>NUCLEOTIDE SEQUENCE [LARGE SCALE GENOMIC DNA]</scope>
    <source>
        <strain evidence="2 3">Sa4CVA2</strain>
    </source>
</reference>
<keyword evidence="1" id="KW-0472">Membrane</keyword>
<organism evidence="2 3">
    <name type="scientific">Psychrobacter communis</name>
    <dbReference type="NCBI Taxonomy" id="2762238"/>
    <lineage>
        <taxon>Bacteria</taxon>
        <taxon>Pseudomonadati</taxon>
        <taxon>Pseudomonadota</taxon>
        <taxon>Gammaproteobacteria</taxon>
        <taxon>Moraxellales</taxon>
        <taxon>Moraxellaceae</taxon>
        <taxon>Psychrobacter</taxon>
    </lineage>
</organism>
<dbReference type="InterPro" id="IPR008407">
    <property type="entry name" value="Brnchd-chn_aa_trnsp_AzlD"/>
</dbReference>
<evidence type="ECO:0000313" key="3">
    <source>
        <dbReference type="Proteomes" id="UP000606724"/>
    </source>
</evidence>
<accession>A0ABR8RK77</accession>